<dbReference type="InterPro" id="IPR000673">
    <property type="entry name" value="Sig_transdc_resp-reg_Me-estase"/>
</dbReference>
<dbReference type="SMART" id="SM00448">
    <property type="entry name" value="REC"/>
    <property type="match status" value="1"/>
</dbReference>
<dbReference type="CDD" id="cd17541">
    <property type="entry name" value="REC_CheB-like"/>
    <property type="match status" value="1"/>
</dbReference>
<organism evidence="10 11">
    <name type="scientific">Sphingomonas sanxanigenens</name>
    <dbReference type="NCBI Taxonomy" id="397260"/>
    <lineage>
        <taxon>Bacteria</taxon>
        <taxon>Pseudomonadati</taxon>
        <taxon>Pseudomonadota</taxon>
        <taxon>Alphaproteobacteria</taxon>
        <taxon>Sphingomonadales</taxon>
        <taxon>Sphingomonadaceae</taxon>
        <taxon>Sphingomonas</taxon>
    </lineage>
</organism>
<evidence type="ECO:0000313" key="11">
    <source>
        <dbReference type="Proteomes" id="UP000249066"/>
    </source>
</evidence>
<feature type="modified residue" description="4-aspartylphosphate" evidence="7">
    <location>
        <position position="65"/>
    </location>
</feature>
<evidence type="ECO:0000256" key="2">
    <source>
        <dbReference type="ARBA" id="ARBA00022500"/>
    </source>
</evidence>
<evidence type="ECO:0000256" key="3">
    <source>
        <dbReference type="ARBA" id="ARBA00022801"/>
    </source>
</evidence>
<evidence type="ECO:0000256" key="4">
    <source>
        <dbReference type="ARBA" id="ARBA00039140"/>
    </source>
</evidence>
<dbReference type="GO" id="GO:0005737">
    <property type="term" value="C:cytoplasm"/>
    <property type="evidence" value="ECO:0007669"/>
    <property type="project" value="InterPro"/>
</dbReference>
<sequence>MAGRHASGQTRPIRLLIVDDSAVARAVFTRMIAARREFDIAATVSSADAALAFLSADWVDIILLDIEMPGIDGLTALPDLLAASSGARVLIVSSSAEEGAAATMRALTLGAADTLAKPGVGAFGGRFADILAEKLMRIGHARSPQRMPAASFEAAPDASIELRPLSSGPVACVAIGASTGGLHALSEFLRALPDEFVAPILITQHLPPVFMSFFAAQIEEISGRPTRVAHEGAPLIPGGIVVAPGEGHLGVEIVRGEPVARIIKGPMESGCMPSVDPMFEAVAAVFGCDGVGVILSGMGRDGTIGARSLVMAGSDVLLQNRETSVVWGMPGSAAASGAGSAIMPPAQLAELIVRRARLAAQ</sequence>
<comment type="catalytic activity">
    <reaction evidence="5">
        <text>[protein]-L-glutamate 5-O-methyl ester + H2O = L-glutamyl-[protein] + methanol + H(+)</text>
        <dbReference type="Rhea" id="RHEA:23236"/>
        <dbReference type="Rhea" id="RHEA-COMP:10208"/>
        <dbReference type="Rhea" id="RHEA-COMP:10311"/>
        <dbReference type="ChEBI" id="CHEBI:15377"/>
        <dbReference type="ChEBI" id="CHEBI:15378"/>
        <dbReference type="ChEBI" id="CHEBI:17790"/>
        <dbReference type="ChEBI" id="CHEBI:29973"/>
        <dbReference type="ChEBI" id="CHEBI:82795"/>
        <dbReference type="EC" id="3.1.1.61"/>
    </reaction>
</comment>
<proteinExistence type="predicted"/>
<dbReference type="PANTHER" id="PTHR42872:SF6">
    <property type="entry name" value="PROTEIN-GLUTAMATE METHYLESTERASE_PROTEIN-GLUTAMINE GLUTAMINASE"/>
    <property type="match status" value="1"/>
</dbReference>
<dbReference type="PROSITE" id="PS50110">
    <property type="entry name" value="RESPONSE_REGULATORY"/>
    <property type="match status" value="1"/>
</dbReference>
<dbReference type="CDD" id="cd16432">
    <property type="entry name" value="CheB_Rec"/>
    <property type="match status" value="1"/>
</dbReference>
<feature type="active site" evidence="6">
    <location>
        <position position="301"/>
    </location>
</feature>
<dbReference type="EMBL" id="QFNN01000121">
    <property type="protein sequence ID" value="PZO87654.1"/>
    <property type="molecule type" value="Genomic_DNA"/>
</dbReference>
<dbReference type="GO" id="GO:0000156">
    <property type="term" value="F:phosphorelay response regulator activity"/>
    <property type="evidence" value="ECO:0007669"/>
    <property type="project" value="InterPro"/>
</dbReference>
<dbReference type="GO" id="GO:0008984">
    <property type="term" value="F:protein-glutamate methylesterase activity"/>
    <property type="evidence" value="ECO:0007669"/>
    <property type="project" value="UniProtKB-EC"/>
</dbReference>
<dbReference type="Pfam" id="PF00072">
    <property type="entry name" value="Response_reg"/>
    <property type="match status" value="1"/>
</dbReference>
<dbReference type="InterPro" id="IPR008248">
    <property type="entry name" value="CheB-like"/>
</dbReference>
<dbReference type="EC" id="3.1.1.61" evidence="4"/>
<dbReference type="Gene3D" id="3.40.50.180">
    <property type="entry name" value="Methylesterase CheB, C-terminal domain"/>
    <property type="match status" value="1"/>
</dbReference>
<dbReference type="SUPFAM" id="SSF52172">
    <property type="entry name" value="CheY-like"/>
    <property type="match status" value="1"/>
</dbReference>
<dbReference type="PROSITE" id="PS50122">
    <property type="entry name" value="CHEB"/>
    <property type="match status" value="1"/>
</dbReference>
<feature type="domain" description="CheB-type methylesterase" evidence="9">
    <location>
        <begin position="164"/>
        <end position="359"/>
    </location>
</feature>
<evidence type="ECO:0000256" key="6">
    <source>
        <dbReference type="PROSITE-ProRule" id="PRU00050"/>
    </source>
</evidence>
<comment type="caution">
    <text evidence="10">The sequence shown here is derived from an EMBL/GenBank/DDBJ whole genome shotgun (WGS) entry which is preliminary data.</text>
</comment>
<keyword evidence="2 6" id="KW-0145">Chemotaxis</keyword>
<dbReference type="InterPro" id="IPR001789">
    <property type="entry name" value="Sig_transdc_resp-reg_receiver"/>
</dbReference>
<dbReference type="PANTHER" id="PTHR42872">
    <property type="entry name" value="PROTEIN-GLUTAMATE METHYLESTERASE/PROTEIN-GLUTAMINE GLUTAMINASE"/>
    <property type="match status" value="1"/>
</dbReference>
<dbReference type="NCBIfam" id="NF001965">
    <property type="entry name" value="PRK00742.1"/>
    <property type="match status" value="1"/>
</dbReference>
<evidence type="ECO:0000256" key="1">
    <source>
        <dbReference type="ARBA" id="ARBA00022490"/>
    </source>
</evidence>
<feature type="active site" evidence="6">
    <location>
        <position position="178"/>
    </location>
</feature>
<keyword evidence="1" id="KW-0963">Cytoplasm</keyword>
<protein>
    <recommendedName>
        <fullName evidence="4">protein-glutamate methylesterase</fullName>
        <ecNumber evidence="4">3.1.1.61</ecNumber>
    </recommendedName>
</protein>
<evidence type="ECO:0000256" key="7">
    <source>
        <dbReference type="PROSITE-ProRule" id="PRU00169"/>
    </source>
</evidence>
<dbReference type="PIRSF" id="PIRSF000876">
    <property type="entry name" value="RR_chemtxs_CheB"/>
    <property type="match status" value="1"/>
</dbReference>
<dbReference type="Pfam" id="PF01339">
    <property type="entry name" value="CheB_methylest"/>
    <property type="match status" value="1"/>
</dbReference>
<accession>A0A2W4ZZA6</accession>
<feature type="active site" evidence="6">
    <location>
        <position position="205"/>
    </location>
</feature>
<dbReference type="AlphaFoldDB" id="A0A2W4ZZA6"/>
<evidence type="ECO:0000256" key="5">
    <source>
        <dbReference type="ARBA" id="ARBA00048267"/>
    </source>
</evidence>
<dbReference type="SUPFAM" id="SSF52738">
    <property type="entry name" value="Methylesterase CheB, C-terminal domain"/>
    <property type="match status" value="1"/>
</dbReference>
<evidence type="ECO:0000259" key="8">
    <source>
        <dbReference type="PROSITE" id="PS50110"/>
    </source>
</evidence>
<keyword evidence="3 6" id="KW-0378">Hydrolase</keyword>
<name>A0A2W4ZZA6_9SPHN</name>
<reference evidence="10 11" key="1">
    <citation type="submission" date="2017-08" db="EMBL/GenBank/DDBJ databases">
        <title>Infants hospitalized years apart are colonized by the same room-sourced microbial strains.</title>
        <authorList>
            <person name="Brooks B."/>
            <person name="Olm M.R."/>
            <person name="Firek B.A."/>
            <person name="Baker R."/>
            <person name="Thomas B.C."/>
            <person name="Morowitz M.J."/>
            <person name="Banfield J.F."/>
        </authorList>
    </citation>
    <scope>NUCLEOTIDE SEQUENCE [LARGE SCALE GENOMIC DNA]</scope>
    <source>
        <strain evidence="10">S2_018_000_R2_101</strain>
    </source>
</reference>
<dbReference type="Gene3D" id="3.40.50.2300">
    <property type="match status" value="1"/>
</dbReference>
<evidence type="ECO:0000313" key="10">
    <source>
        <dbReference type="EMBL" id="PZO87654.1"/>
    </source>
</evidence>
<dbReference type="InterPro" id="IPR035909">
    <property type="entry name" value="CheB_C"/>
</dbReference>
<dbReference type="InterPro" id="IPR011006">
    <property type="entry name" value="CheY-like_superfamily"/>
</dbReference>
<dbReference type="Proteomes" id="UP000249066">
    <property type="component" value="Unassembled WGS sequence"/>
</dbReference>
<feature type="domain" description="Response regulatory" evidence="8">
    <location>
        <begin position="14"/>
        <end position="132"/>
    </location>
</feature>
<keyword evidence="7" id="KW-0597">Phosphoprotein</keyword>
<dbReference type="GO" id="GO:0006935">
    <property type="term" value="P:chemotaxis"/>
    <property type="evidence" value="ECO:0007669"/>
    <property type="project" value="UniProtKB-UniRule"/>
</dbReference>
<gene>
    <name evidence="10" type="ORF">DI623_14325</name>
</gene>
<evidence type="ECO:0000259" key="9">
    <source>
        <dbReference type="PROSITE" id="PS50122"/>
    </source>
</evidence>